<accession>A0A1L3MJT2</accession>
<proteinExistence type="predicted"/>
<evidence type="ECO:0000313" key="2">
    <source>
        <dbReference type="Proteomes" id="UP000182938"/>
    </source>
</evidence>
<reference evidence="1 2" key="1">
    <citation type="submission" date="2015-11" db="EMBL/GenBank/DDBJ databases">
        <authorList>
            <person name="Zhang Y."/>
            <person name="Guo Z."/>
        </authorList>
    </citation>
    <scope>NUCLEOTIDE SEQUENCE [LARGE SCALE GENOMIC DNA]</scope>
    <source>
        <strain evidence="1 2">YFY001</strain>
    </source>
</reference>
<organism evidence="1 2">
    <name type="scientific">Janibacter indicus</name>
    <dbReference type="NCBI Taxonomy" id="857417"/>
    <lineage>
        <taxon>Bacteria</taxon>
        <taxon>Bacillati</taxon>
        <taxon>Actinomycetota</taxon>
        <taxon>Actinomycetes</taxon>
        <taxon>Micrococcales</taxon>
        <taxon>Intrasporangiaceae</taxon>
        <taxon>Janibacter</taxon>
    </lineage>
</organism>
<dbReference type="Proteomes" id="UP000182938">
    <property type="component" value="Chromosome"/>
</dbReference>
<name>A0A1L3MJT2_9MICO</name>
<dbReference type="KEGG" id="jte:ASJ30_14370"/>
<protein>
    <submittedName>
        <fullName evidence="1">Uncharacterized protein</fullName>
    </submittedName>
</protein>
<keyword evidence="2" id="KW-1185">Reference proteome</keyword>
<dbReference type="RefSeq" id="WP_072625710.1">
    <property type="nucleotide sequence ID" value="NZ_CP013290.1"/>
</dbReference>
<dbReference type="EMBL" id="CP013290">
    <property type="protein sequence ID" value="APH02570.1"/>
    <property type="molecule type" value="Genomic_DNA"/>
</dbReference>
<evidence type="ECO:0000313" key="1">
    <source>
        <dbReference type="EMBL" id="APH02570.1"/>
    </source>
</evidence>
<sequence>MSYSLISVMATRSGQNPRITDVEIDADDGVELVDVGFLDSKASIGAITVDEFPPEPYFKEYPQDRDNFHQGLPSGPVPAKVPWSLVGAVVTHNEGPTTVRSVTVTYEIDGDGHHPEFDVLFNLCGYADDPDDVECEAPDID</sequence>
<gene>
    <name evidence="1" type="ORF">ASJ30_14370</name>
</gene>
<dbReference type="AlphaFoldDB" id="A0A1L3MJT2"/>